<feature type="region of interest" description="Disordered" evidence="1">
    <location>
        <begin position="564"/>
        <end position="592"/>
    </location>
</feature>
<dbReference type="InterPro" id="IPR052901">
    <property type="entry name" value="Bact_TGase-like"/>
</dbReference>
<dbReference type="PANTHER" id="PTHR42736">
    <property type="entry name" value="PROTEIN-GLUTAMINE GAMMA-GLUTAMYLTRANSFERASE"/>
    <property type="match status" value="1"/>
</dbReference>
<evidence type="ECO:0000256" key="2">
    <source>
        <dbReference type="SAM" id="Phobius"/>
    </source>
</evidence>
<feature type="transmembrane region" description="Helical" evidence="2">
    <location>
        <begin position="144"/>
        <end position="163"/>
    </location>
</feature>
<evidence type="ECO:0000313" key="5">
    <source>
        <dbReference type="Proteomes" id="UP000186795"/>
    </source>
</evidence>
<evidence type="ECO:0000256" key="1">
    <source>
        <dbReference type="SAM" id="MobiDB-lite"/>
    </source>
</evidence>
<dbReference type="Pfam" id="PF01841">
    <property type="entry name" value="Transglut_core"/>
    <property type="match status" value="1"/>
</dbReference>
<dbReference type="Proteomes" id="UP000186795">
    <property type="component" value="Unassembled WGS sequence"/>
</dbReference>
<dbReference type="Pfam" id="PF13559">
    <property type="entry name" value="DUF4129"/>
    <property type="match status" value="1"/>
</dbReference>
<gene>
    <name evidence="4" type="ORF">SAMN05421790_11510</name>
</gene>
<evidence type="ECO:0000313" key="4">
    <source>
        <dbReference type="EMBL" id="SIT14681.1"/>
    </source>
</evidence>
<dbReference type="RefSeq" id="WP_040387620.1">
    <property type="nucleotide sequence ID" value="NZ_FTOD01000015.1"/>
</dbReference>
<feature type="transmembrane region" description="Helical" evidence="2">
    <location>
        <begin position="618"/>
        <end position="636"/>
    </location>
</feature>
<keyword evidence="2" id="KW-0812">Transmembrane</keyword>
<feature type="domain" description="Transglutaminase-like" evidence="3">
    <location>
        <begin position="474"/>
        <end position="558"/>
    </location>
</feature>
<keyword evidence="2" id="KW-1133">Transmembrane helix</keyword>
<feature type="transmembrane region" description="Helical" evidence="2">
    <location>
        <begin position="202"/>
        <end position="223"/>
    </location>
</feature>
<evidence type="ECO:0000259" key="3">
    <source>
        <dbReference type="SMART" id="SM00460"/>
    </source>
</evidence>
<dbReference type="OrthoDB" id="9804872at2"/>
<reference evidence="5" key="1">
    <citation type="submission" date="2017-01" db="EMBL/GenBank/DDBJ databases">
        <authorList>
            <person name="Varghese N."/>
            <person name="Submissions S."/>
        </authorList>
    </citation>
    <scope>NUCLEOTIDE SEQUENCE [LARGE SCALE GENOMIC DNA]</scope>
    <source>
        <strain evidence="5">DSM 45196</strain>
    </source>
</reference>
<name>A0A1N7PVQ8_9BACL</name>
<dbReference type="SUPFAM" id="SSF54001">
    <property type="entry name" value="Cysteine proteinases"/>
    <property type="match status" value="1"/>
</dbReference>
<feature type="transmembrane region" description="Helical" evidence="2">
    <location>
        <begin position="169"/>
        <end position="190"/>
    </location>
</feature>
<dbReference type="SMART" id="SM00460">
    <property type="entry name" value="TGc"/>
    <property type="match status" value="1"/>
</dbReference>
<feature type="transmembrane region" description="Helical" evidence="2">
    <location>
        <begin position="45"/>
        <end position="65"/>
    </location>
</feature>
<keyword evidence="5" id="KW-1185">Reference proteome</keyword>
<protein>
    <recommendedName>
        <fullName evidence="3">Transglutaminase-like domain-containing protein</fullName>
    </recommendedName>
</protein>
<organism evidence="4 5">
    <name type="scientific">Kroppenstedtia eburnea</name>
    <dbReference type="NCBI Taxonomy" id="714067"/>
    <lineage>
        <taxon>Bacteria</taxon>
        <taxon>Bacillati</taxon>
        <taxon>Bacillota</taxon>
        <taxon>Bacilli</taxon>
        <taxon>Bacillales</taxon>
        <taxon>Thermoactinomycetaceae</taxon>
        <taxon>Kroppenstedtia</taxon>
    </lineage>
</organism>
<keyword evidence="2" id="KW-0472">Membrane</keyword>
<accession>A0A1N7PVQ8</accession>
<dbReference type="Gene3D" id="3.10.620.30">
    <property type="match status" value="1"/>
</dbReference>
<feature type="transmembrane region" description="Helical" evidence="2">
    <location>
        <begin position="109"/>
        <end position="132"/>
    </location>
</feature>
<feature type="transmembrane region" description="Helical" evidence="2">
    <location>
        <begin position="21"/>
        <end position="39"/>
    </location>
</feature>
<dbReference type="InterPro" id="IPR025403">
    <property type="entry name" value="TgpA-like_C"/>
</dbReference>
<proteinExistence type="predicted"/>
<sequence length="737" mass="83165">MAKARPDSRSPLSPAARVGGFLFAFLIGWECLLPLVQVLESGRVGGFLAAFLFFLVITFVGGNRWITVPLRLLLLPVFLHPLLFHQMPWEDPAWIQLAVSHLITDLEHLFTGEVVPAPVLQTLGFLLMLWLIASGYRRFQERGGGVLVLFLAAVIHLSILDSFTSFDGGWAIVRVLVYGFIALSASRLVGLRSKTAGDPPKPGGWVPLTLSLLLLALGVGWVAPKPEAGWPNPVEWIASQDDRAQGRKIAKIGYGNHDQQLGGPFKQNSSPILFATVDVPYYWRGETRDFYTGKGWQSTLKKTPVDPVKPDRGESELQSGFEGIAVKKNDSIVMVERKYPVLFTPGWLRWVEGINADNRWEQIPEMGGLTTPDDEWPARYRLRTEIPVIDEDQLRQTGTEYHDLGEAGNVYLQLPESLPDRVRQKAEELTRGEDNPYDRAAAVENWLRSGGGFRYETEDIPVPGQREDFVDQFLFDSQRGYCDHFSTSMVVMLRSVGIPARWMKGFAPGEGEMVEVDDPKQKGKTVTEHRITVRNSDAHSWVEVYFAGVGWIPFEPTPGFANPTPVMEDERGADAGASEGEEQGTATNREQRLNRMERELARTGGETEGGSPQGSWDWKMGLAWIGGSLVVAFFLLRMLRRRIAWMVLDRRNRKNRDLVDAFHGFLRWLAWSRGPRKPHETVREYLFQRDPFSQASPELRRLSQAYEAVRYGGVRGGKAGLDRIRELWQRVLKQFRP</sequence>
<dbReference type="AlphaFoldDB" id="A0A1N7PVQ8"/>
<dbReference type="PANTHER" id="PTHR42736:SF1">
    <property type="entry name" value="PROTEIN-GLUTAMINE GAMMA-GLUTAMYLTRANSFERASE"/>
    <property type="match status" value="1"/>
</dbReference>
<dbReference type="InterPro" id="IPR038765">
    <property type="entry name" value="Papain-like_cys_pep_sf"/>
</dbReference>
<dbReference type="InterPro" id="IPR002931">
    <property type="entry name" value="Transglutaminase-like"/>
</dbReference>
<dbReference type="EMBL" id="FTOD01000015">
    <property type="protein sequence ID" value="SIT14681.1"/>
    <property type="molecule type" value="Genomic_DNA"/>
</dbReference>